<evidence type="ECO:0000313" key="3">
    <source>
        <dbReference type="Proteomes" id="UP000283530"/>
    </source>
</evidence>
<reference evidence="2 3" key="1">
    <citation type="journal article" date="2019" name="Nat. Plants">
        <title>Stout camphor tree genome fills gaps in understanding of flowering plant genome evolution.</title>
        <authorList>
            <person name="Chaw S.M."/>
            <person name="Liu Y.C."/>
            <person name="Wu Y.W."/>
            <person name="Wang H.Y."/>
            <person name="Lin C.I."/>
            <person name="Wu C.S."/>
            <person name="Ke H.M."/>
            <person name="Chang L.Y."/>
            <person name="Hsu C.Y."/>
            <person name="Yang H.T."/>
            <person name="Sudianto E."/>
            <person name="Hsu M.H."/>
            <person name="Wu K.P."/>
            <person name="Wang L.N."/>
            <person name="Leebens-Mack J.H."/>
            <person name="Tsai I.J."/>
        </authorList>
    </citation>
    <scope>NUCLEOTIDE SEQUENCE [LARGE SCALE GENOMIC DNA]</scope>
    <source>
        <strain evidence="3">cv. Chaw 1501</strain>
        <tissue evidence="2">Young leaves</tissue>
    </source>
</reference>
<protein>
    <submittedName>
        <fullName evidence="2">60S ribosomal protein L18a-like protein</fullName>
    </submittedName>
</protein>
<keyword evidence="2" id="KW-0687">Ribonucleoprotein</keyword>
<keyword evidence="1" id="KW-0472">Membrane</keyword>
<keyword evidence="2" id="KW-0689">Ribosomal protein</keyword>
<dbReference type="GO" id="GO:0020037">
    <property type="term" value="F:heme binding"/>
    <property type="evidence" value="ECO:0007669"/>
    <property type="project" value="InterPro"/>
</dbReference>
<proteinExistence type="predicted"/>
<evidence type="ECO:0000313" key="2">
    <source>
        <dbReference type="EMBL" id="RWR96167.1"/>
    </source>
</evidence>
<dbReference type="GO" id="GO:0016705">
    <property type="term" value="F:oxidoreductase activity, acting on paired donors, with incorporation or reduction of molecular oxygen"/>
    <property type="evidence" value="ECO:0007669"/>
    <property type="project" value="InterPro"/>
</dbReference>
<dbReference type="InterPro" id="IPR044804">
    <property type="entry name" value="Ribosomal_eL20z-like"/>
</dbReference>
<keyword evidence="1" id="KW-1133">Transmembrane helix</keyword>
<accession>A0A443PZF9</accession>
<dbReference type="EMBL" id="QPKB01000012">
    <property type="protein sequence ID" value="RWR96167.1"/>
    <property type="molecule type" value="Genomic_DNA"/>
</dbReference>
<feature type="transmembrane region" description="Helical" evidence="1">
    <location>
        <begin position="124"/>
        <end position="144"/>
    </location>
</feature>
<dbReference type="AlphaFoldDB" id="A0A443PZF9"/>
<dbReference type="GO" id="GO:0004497">
    <property type="term" value="F:monooxygenase activity"/>
    <property type="evidence" value="ECO:0007669"/>
    <property type="project" value="InterPro"/>
</dbReference>
<evidence type="ECO:0000256" key="1">
    <source>
        <dbReference type="SAM" id="Phobius"/>
    </source>
</evidence>
<dbReference type="GO" id="GO:0005506">
    <property type="term" value="F:iron ion binding"/>
    <property type="evidence" value="ECO:0007669"/>
    <property type="project" value="InterPro"/>
</dbReference>
<feature type="transmembrane region" description="Helical" evidence="1">
    <location>
        <begin position="179"/>
        <end position="201"/>
    </location>
</feature>
<dbReference type="Proteomes" id="UP000283530">
    <property type="component" value="Unassembled WGS sequence"/>
</dbReference>
<feature type="transmembrane region" description="Helical" evidence="1">
    <location>
        <begin position="92"/>
        <end position="117"/>
    </location>
</feature>
<name>A0A443PZF9_9MAGN</name>
<dbReference type="PANTHER" id="PTHR46631:SF4">
    <property type="entry name" value="OS06G0359400 PROTEIN"/>
    <property type="match status" value="1"/>
</dbReference>
<dbReference type="OrthoDB" id="1304551at2759"/>
<keyword evidence="1" id="KW-0812">Transmembrane</keyword>
<gene>
    <name evidence="2" type="ORF">CKAN_02553600</name>
</gene>
<dbReference type="GO" id="GO:0005840">
    <property type="term" value="C:ribosome"/>
    <property type="evidence" value="ECO:0007669"/>
    <property type="project" value="UniProtKB-KW"/>
</dbReference>
<sequence>MAEEDPTKIPVGQPRYGTFSHQHPIQPSAPFPQPGISTMPPSSTFYQNPQSQYYHPIPVGYQAYGAVVEGIPVREHRIREHRLPCCGIGIGWMLFLAGFFFAAVPWYVGAFILLFVGVDYREKAGLLACTIGAILVAITITFGISKENLDWVRGPATPDDSTCGALVLVNPPHSFCVAYAAWVTMILYEVLWLYPPAAVIARSTYKNVKLDPEIGVDDADEFKPERFSGGVSKASIE</sequence>
<keyword evidence="3" id="KW-1185">Reference proteome</keyword>
<dbReference type="PANTHER" id="PTHR46631">
    <property type="entry name" value="60S RIBOSOMAL PROTEIN L18A-LIKE"/>
    <property type="match status" value="1"/>
</dbReference>
<organism evidence="2 3">
    <name type="scientific">Cinnamomum micranthum f. kanehirae</name>
    <dbReference type="NCBI Taxonomy" id="337451"/>
    <lineage>
        <taxon>Eukaryota</taxon>
        <taxon>Viridiplantae</taxon>
        <taxon>Streptophyta</taxon>
        <taxon>Embryophyta</taxon>
        <taxon>Tracheophyta</taxon>
        <taxon>Spermatophyta</taxon>
        <taxon>Magnoliopsida</taxon>
        <taxon>Magnoliidae</taxon>
        <taxon>Laurales</taxon>
        <taxon>Lauraceae</taxon>
        <taxon>Cinnamomum</taxon>
    </lineage>
</organism>
<dbReference type="InterPro" id="IPR036396">
    <property type="entry name" value="Cyt_P450_sf"/>
</dbReference>
<comment type="caution">
    <text evidence="2">The sequence shown here is derived from an EMBL/GenBank/DDBJ whole genome shotgun (WGS) entry which is preliminary data.</text>
</comment>
<dbReference type="SUPFAM" id="SSF48264">
    <property type="entry name" value="Cytochrome P450"/>
    <property type="match status" value="1"/>
</dbReference>